<reference evidence="1" key="1">
    <citation type="submission" date="2021-01" db="EMBL/GenBank/DDBJ databases">
        <authorList>
            <person name="Zahm M."/>
            <person name="Roques C."/>
            <person name="Cabau C."/>
            <person name="Klopp C."/>
            <person name="Donnadieu C."/>
            <person name="Jouanno E."/>
            <person name="Lampietro C."/>
            <person name="Louis A."/>
            <person name="Herpin A."/>
            <person name="Echchiki A."/>
            <person name="Berthelot C."/>
            <person name="Parey E."/>
            <person name="Roest-Crollius H."/>
            <person name="Braasch I."/>
            <person name="Postlethwait J."/>
            <person name="Bobe J."/>
            <person name="Montfort J."/>
            <person name="Bouchez O."/>
            <person name="Begum T."/>
            <person name="Mejri S."/>
            <person name="Adams A."/>
            <person name="Chen W.-J."/>
            <person name="Guiguen Y."/>
        </authorList>
    </citation>
    <scope>NUCLEOTIDE SEQUENCE</scope>
    <source>
        <strain evidence="1">YG-15Mar2019-1</strain>
        <tissue evidence="1">Brain</tissue>
    </source>
</reference>
<evidence type="ECO:0008006" key="3">
    <source>
        <dbReference type="Google" id="ProtNLM"/>
    </source>
</evidence>
<comment type="caution">
    <text evidence="1">The sequence shown here is derived from an EMBL/GenBank/DDBJ whole genome shotgun (WGS) entry which is preliminary data.</text>
</comment>
<keyword evidence="2" id="KW-1185">Reference proteome</keyword>
<dbReference type="EMBL" id="JAFDVH010000005">
    <property type="protein sequence ID" value="KAG7477857.1"/>
    <property type="molecule type" value="Genomic_DNA"/>
</dbReference>
<evidence type="ECO:0000313" key="1">
    <source>
        <dbReference type="EMBL" id="KAG7477857.1"/>
    </source>
</evidence>
<evidence type="ECO:0000313" key="2">
    <source>
        <dbReference type="Proteomes" id="UP001046870"/>
    </source>
</evidence>
<dbReference type="Proteomes" id="UP001046870">
    <property type="component" value="Chromosome 5"/>
</dbReference>
<gene>
    <name evidence="1" type="ORF">MATL_G00074060</name>
</gene>
<name>A0A9D3Q9D7_MEGAT</name>
<sequence>MKKMMSTSLTGIPQVVILTKVDEACPLVKTDIKKVYTSKYIKQQMEKCSAMLGTPMNCILPVKNYHDEIDLNNQIDELLLKALKHIVNFANDYVMTVAEKACEKAL</sequence>
<dbReference type="GO" id="GO:0006955">
    <property type="term" value="P:immune response"/>
    <property type="evidence" value="ECO:0007669"/>
    <property type="project" value="TreeGrafter"/>
</dbReference>
<dbReference type="AlphaFoldDB" id="A0A9D3Q9D7"/>
<dbReference type="PANTHER" id="PTHR14241:SF1">
    <property type="entry name" value="INTERFERON-INDUCED PROTEIN 44-RELATED"/>
    <property type="match status" value="1"/>
</dbReference>
<organism evidence="1 2">
    <name type="scientific">Megalops atlanticus</name>
    <name type="common">Tarpon</name>
    <name type="synonym">Clupea gigantea</name>
    <dbReference type="NCBI Taxonomy" id="7932"/>
    <lineage>
        <taxon>Eukaryota</taxon>
        <taxon>Metazoa</taxon>
        <taxon>Chordata</taxon>
        <taxon>Craniata</taxon>
        <taxon>Vertebrata</taxon>
        <taxon>Euteleostomi</taxon>
        <taxon>Actinopterygii</taxon>
        <taxon>Neopterygii</taxon>
        <taxon>Teleostei</taxon>
        <taxon>Elopiformes</taxon>
        <taxon>Megalopidae</taxon>
        <taxon>Megalops</taxon>
    </lineage>
</organism>
<accession>A0A9D3Q9D7</accession>
<dbReference type="PANTHER" id="PTHR14241">
    <property type="entry name" value="INTERFERON-INDUCED PROTEIN 44"/>
    <property type="match status" value="1"/>
</dbReference>
<proteinExistence type="predicted"/>
<dbReference type="OrthoDB" id="25620at2759"/>
<protein>
    <recommendedName>
        <fullName evidence="3">Interferon-induced protein 44-like protein</fullName>
    </recommendedName>
</protein>